<proteinExistence type="predicted"/>
<name>A0AAE3ZEH3_9ACTN</name>
<evidence type="ECO:0000256" key="4">
    <source>
        <dbReference type="ARBA" id="ARBA00023136"/>
    </source>
</evidence>
<accession>A0AAE3ZEH3</accession>
<evidence type="ECO:0000256" key="6">
    <source>
        <dbReference type="SAM" id="Phobius"/>
    </source>
</evidence>
<keyword evidence="9" id="KW-1185">Reference proteome</keyword>
<dbReference type="Pfam" id="PF06305">
    <property type="entry name" value="LapA_dom"/>
    <property type="match status" value="1"/>
</dbReference>
<feature type="compositionally biased region" description="Polar residues" evidence="5">
    <location>
        <begin position="1"/>
        <end position="13"/>
    </location>
</feature>
<dbReference type="InterPro" id="IPR010445">
    <property type="entry name" value="LapA_dom"/>
</dbReference>
<keyword evidence="3 6" id="KW-1133">Transmembrane helix</keyword>
<keyword evidence="2 6" id="KW-0812">Transmembrane</keyword>
<protein>
    <submittedName>
        <fullName evidence="8">Integral membrane protein</fullName>
    </submittedName>
</protein>
<dbReference type="RefSeq" id="WP_310273282.1">
    <property type="nucleotide sequence ID" value="NZ_JAVDXW010000001.1"/>
</dbReference>
<comment type="caution">
    <text evidence="8">The sequence shown here is derived from an EMBL/GenBank/DDBJ whole genome shotgun (WGS) entry which is preliminary data.</text>
</comment>
<evidence type="ECO:0000259" key="7">
    <source>
        <dbReference type="Pfam" id="PF06305"/>
    </source>
</evidence>
<dbReference type="GO" id="GO:0005886">
    <property type="term" value="C:plasma membrane"/>
    <property type="evidence" value="ECO:0007669"/>
    <property type="project" value="InterPro"/>
</dbReference>
<feature type="transmembrane region" description="Helical" evidence="6">
    <location>
        <begin position="51"/>
        <end position="71"/>
    </location>
</feature>
<keyword evidence="1" id="KW-1003">Cell membrane</keyword>
<gene>
    <name evidence="8" type="ORF">JOF55_002255</name>
</gene>
<feature type="transmembrane region" description="Helical" evidence="6">
    <location>
        <begin position="91"/>
        <end position="115"/>
    </location>
</feature>
<evidence type="ECO:0000256" key="5">
    <source>
        <dbReference type="SAM" id="MobiDB-lite"/>
    </source>
</evidence>
<evidence type="ECO:0000256" key="3">
    <source>
        <dbReference type="ARBA" id="ARBA00022989"/>
    </source>
</evidence>
<feature type="region of interest" description="Disordered" evidence="5">
    <location>
        <begin position="1"/>
        <end position="48"/>
    </location>
</feature>
<evidence type="ECO:0000313" key="9">
    <source>
        <dbReference type="Proteomes" id="UP001180845"/>
    </source>
</evidence>
<evidence type="ECO:0000256" key="2">
    <source>
        <dbReference type="ARBA" id="ARBA00022692"/>
    </source>
</evidence>
<dbReference type="Proteomes" id="UP001180845">
    <property type="component" value="Unassembled WGS sequence"/>
</dbReference>
<evidence type="ECO:0000256" key="1">
    <source>
        <dbReference type="ARBA" id="ARBA00022475"/>
    </source>
</evidence>
<dbReference type="EMBL" id="JAVDXW010000001">
    <property type="protein sequence ID" value="MDR7302074.1"/>
    <property type="molecule type" value="Genomic_DNA"/>
</dbReference>
<keyword evidence="4 6" id="KW-0472">Membrane</keyword>
<organism evidence="8 9">
    <name type="scientific">Haloactinomyces albus</name>
    <dbReference type="NCBI Taxonomy" id="1352928"/>
    <lineage>
        <taxon>Bacteria</taxon>
        <taxon>Bacillati</taxon>
        <taxon>Actinomycetota</taxon>
        <taxon>Actinomycetes</taxon>
        <taxon>Actinopolysporales</taxon>
        <taxon>Actinopolysporaceae</taxon>
        <taxon>Haloactinomyces</taxon>
    </lineage>
</organism>
<sequence>MSNSDNRQANSGESGRDDERPMTPESTSAGKPEPIKSQTQRSGTSGHTRTAGTWAAVVIATVALIVLLVFILQNLQQAAITFFGIRTNLPIGVALLLAAAIGGLLVALVGAARILQLRRSQHRRRRQ</sequence>
<dbReference type="AlphaFoldDB" id="A0AAE3ZEH3"/>
<feature type="compositionally biased region" description="Polar residues" evidence="5">
    <location>
        <begin position="36"/>
        <end position="48"/>
    </location>
</feature>
<evidence type="ECO:0000313" key="8">
    <source>
        <dbReference type="EMBL" id="MDR7302074.1"/>
    </source>
</evidence>
<feature type="domain" description="Lipopolysaccharide assembly protein A" evidence="7">
    <location>
        <begin position="73"/>
        <end position="127"/>
    </location>
</feature>
<reference evidence="8" key="1">
    <citation type="submission" date="2023-07" db="EMBL/GenBank/DDBJ databases">
        <title>Sequencing the genomes of 1000 actinobacteria strains.</title>
        <authorList>
            <person name="Klenk H.-P."/>
        </authorList>
    </citation>
    <scope>NUCLEOTIDE SEQUENCE</scope>
    <source>
        <strain evidence="8">DSM 45977</strain>
    </source>
</reference>